<evidence type="ECO:0000256" key="1">
    <source>
        <dbReference type="SAM" id="Phobius"/>
    </source>
</evidence>
<keyword evidence="1" id="KW-1133">Transmembrane helix</keyword>
<keyword evidence="3" id="KW-1185">Reference proteome</keyword>
<evidence type="ECO:0000313" key="3">
    <source>
        <dbReference type="Proteomes" id="UP001383192"/>
    </source>
</evidence>
<keyword evidence="1" id="KW-0472">Membrane</keyword>
<dbReference type="AlphaFoldDB" id="A0AAW0B665"/>
<organism evidence="2 3">
    <name type="scientific">Paramarasmius palmivorus</name>
    <dbReference type="NCBI Taxonomy" id="297713"/>
    <lineage>
        <taxon>Eukaryota</taxon>
        <taxon>Fungi</taxon>
        <taxon>Dikarya</taxon>
        <taxon>Basidiomycota</taxon>
        <taxon>Agaricomycotina</taxon>
        <taxon>Agaricomycetes</taxon>
        <taxon>Agaricomycetidae</taxon>
        <taxon>Agaricales</taxon>
        <taxon>Marasmiineae</taxon>
        <taxon>Marasmiaceae</taxon>
        <taxon>Paramarasmius</taxon>
    </lineage>
</organism>
<comment type="caution">
    <text evidence="2">The sequence shown here is derived from an EMBL/GenBank/DDBJ whole genome shotgun (WGS) entry which is preliminary data.</text>
</comment>
<accession>A0AAW0B665</accession>
<feature type="transmembrane region" description="Helical" evidence="1">
    <location>
        <begin position="34"/>
        <end position="55"/>
    </location>
</feature>
<proteinExistence type="predicted"/>
<reference evidence="2 3" key="1">
    <citation type="submission" date="2024-01" db="EMBL/GenBank/DDBJ databases">
        <title>A draft genome for a cacao thread blight-causing isolate of Paramarasmius palmivorus.</title>
        <authorList>
            <person name="Baruah I.K."/>
            <person name="Bukari Y."/>
            <person name="Amoako-Attah I."/>
            <person name="Meinhardt L.W."/>
            <person name="Bailey B.A."/>
            <person name="Cohen S.P."/>
        </authorList>
    </citation>
    <scope>NUCLEOTIDE SEQUENCE [LARGE SCALE GENOMIC DNA]</scope>
    <source>
        <strain evidence="2 3">GH-12</strain>
    </source>
</reference>
<name>A0AAW0B665_9AGAR</name>
<evidence type="ECO:0000313" key="2">
    <source>
        <dbReference type="EMBL" id="KAK7021338.1"/>
    </source>
</evidence>
<keyword evidence="1" id="KW-0812">Transmembrane</keyword>
<protein>
    <submittedName>
        <fullName evidence="2">Uncharacterized protein</fullName>
    </submittedName>
</protein>
<dbReference type="EMBL" id="JAYKXP010000172">
    <property type="protein sequence ID" value="KAK7021338.1"/>
    <property type="molecule type" value="Genomic_DNA"/>
</dbReference>
<dbReference type="Proteomes" id="UP001383192">
    <property type="component" value="Unassembled WGS sequence"/>
</dbReference>
<gene>
    <name evidence="2" type="ORF">VNI00_017440</name>
</gene>
<sequence length="88" mass="9842">MIIGSSVGFITNFIQERLYHARCRKGYPTRGPEARLYFACAAAILFPGGMFIYAWTSFSSVSWVGLAMGVLVRPFPACRECLAELNVW</sequence>